<comment type="similarity">
    <text evidence="7">Belongs to the dTDP-4-dehydrorhamnose 3,5-epimerase family.</text>
</comment>
<evidence type="ECO:0000256" key="2">
    <source>
        <dbReference type="ARBA" id="ARBA00001997"/>
    </source>
</evidence>
<dbReference type="Gene3D" id="2.60.120.10">
    <property type="entry name" value="Jelly Rolls"/>
    <property type="match status" value="1"/>
</dbReference>
<reference evidence="8 9" key="1">
    <citation type="submission" date="2020-06" db="EMBL/GenBank/DDBJ databases">
        <title>Acidovorax antarctica sp. nov., isolated from Corinth ice sheet soil, Antarctic Fields Peninsula.</title>
        <authorList>
            <person name="Xu Q."/>
            <person name="Peng F."/>
        </authorList>
    </citation>
    <scope>NUCLEOTIDE SEQUENCE [LARGE SCALE GENOMIC DNA]</scope>
    <source>
        <strain evidence="8 9">16-35-5</strain>
    </source>
</reference>
<dbReference type="GO" id="GO:0000271">
    <property type="term" value="P:polysaccharide biosynthetic process"/>
    <property type="evidence" value="ECO:0007669"/>
    <property type="project" value="TreeGrafter"/>
</dbReference>
<comment type="pathway">
    <text evidence="7">Carbohydrate biosynthesis; dTDP-L-rhamnose biosynthesis.</text>
</comment>
<dbReference type="EMBL" id="CP054840">
    <property type="protein sequence ID" value="QKV51772.1"/>
    <property type="molecule type" value="Genomic_DNA"/>
</dbReference>
<dbReference type="PANTHER" id="PTHR21047">
    <property type="entry name" value="DTDP-6-DEOXY-D-GLUCOSE-3,5 EPIMERASE"/>
    <property type="match status" value="1"/>
</dbReference>
<dbReference type="RefSeq" id="WP_175502702.1">
    <property type="nucleotide sequence ID" value="NZ_CP054840.1"/>
</dbReference>
<dbReference type="EC" id="5.1.3.13" evidence="3 7"/>
<protein>
    <recommendedName>
        <fullName evidence="4 7">dTDP-4-dehydrorhamnose 3,5-epimerase</fullName>
        <ecNumber evidence="3 7">5.1.3.13</ecNumber>
    </recommendedName>
    <alternativeName>
        <fullName evidence="7">Thymidine diphospho-4-keto-rhamnose 3,5-epimerase</fullName>
    </alternativeName>
</protein>
<evidence type="ECO:0000256" key="7">
    <source>
        <dbReference type="RuleBase" id="RU364069"/>
    </source>
</evidence>
<name>A0A6N1X1A6_9BURK</name>
<comment type="catalytic activity">
    <reaction evidence="1 7">
        <text>dTDP-4-dehydro-6-deoxy-alpha-D-glucose = dTDP-4-dehydro-beta-L-rhamnose</text>
        <dbReference type="Rhea" id="RHEA:16969"/>
        <dbReference type="ChEBI" id="CHEBI:57649"/>
        <dbReference type="ChEBI" id="CHEBI:62830"/>
        <dbReference type="EC" id="5.1.3.13"/>
    </reaction>
</comment>
<evidence type="ECO:0000256" key="3">
    <source>
        <dbReference type="ARBA" id="ARBA00012098"/>
    </source>
</evidence>
<proteinExistence type="inferred from homology"/>
<dbReference type="PANTHER" id="PTHR21047:SF2">
    <property type="entry name" value="THYMIDINE DIPHOSPHO-4-KETO-RHAMNOSE 3,5-EPIMERASE"/>
    <property type="match status" value="1"/>
</dbReference>
<dbReference type="InterPro" id="IPR000888">
    <property type="entry name" value="RmlC-like"/>
</dbReference>
<dbReference type="Proteomes" id="UP000509579">
    <property type="component" value="Chromosome"/>
</dbReference>
<dbReference type="NCBIfam" id="TIGR01221">
    <property type="entry name" value="rmlC"/>
    <property type="match status" value="1"/>
</dbReference>
<dbReference type="InterPro" id="IPR011051">
    <property type="entry name" value="RmlC_Cupin_sf"/>
</dbReference>
<comment type="function">
    <text evidence="2 7">Catalyzes the epimerization of the C3' and C5'positions of dTDP-6-deoxy-D-xylo-4-hexulose, forming dTDP-6-deoxy-L-lyxo-4-hexulose.</text>
</comment>
<evidence type="ECO:0000313" key="8">
    <source>
        <dbReference type="EMBL" id="QKV51772.1"/>
    </source>
</evidence>
<keyword evidence="9" id="KW-1185">Reference proteome</keyword>
<evidence type="ECO:0000256" key="5">
    <source>
        <dbReference type="PIRSR" id="PIRSR600888-1"/>
    </source>
</evidence>
<sequence length="182" mass="20218">MKATPLAIPDVILFEPKVFGDERGFFFESFSQQRFDDAVGRHYEFVQDNHSRSSKGVLRGLHYQMPPHAQGKLVRVVEGAVFDVAVDIRRSSPSFGQWVGAHLSAENHHQLWVPPGFAHGFLVLSDSAQFLYKTTSYYAPASERSILWNDPQLAIEWPVEAAPSLSAKDAVAPSFAAAEVFA</sequence>
<dbReference type="InterPro" id="IPR014710">
    <property type="entry name" value="RmlC-like_jellyroll"/>
</dbReference>
<accession>A0A6N1X1A6</accession>
<feature type="active site" description="Proton acceptor" evidence="5">
    <location>
        <position position="62"/>
    </location>
</feature>
<dbReference type="CDD" id="cd00438">
    <property type="entry name" value="cupin_RmlC"/>
    <property type="match status" value="1"/>
</dbReference>
<dbReference type="GO" id="GO:0008830">
    <property type="term" value="F:dTDP-4-dehydrorhamnose 3,5-epimerase activity"/>
    <property type="evidence" value="ECO:0007669"/>
    <property type="project" value="UniProtKB-UniRule"/>
</dbReference>
<evidence type="ECO:0000256" key="6">
    <source>
        <dbReference type="PIRSR" id="PIRSR600888-3"/>
    </source>
</evidence>
<feature type="active site" description="Proton donor" evidence="5">
    <location>
        <position position="132"/>
    </location>
</feature>
<comment type="subunit">
    <text evidence="7">Homodimer.</text>
</comment>
<dbReference type="UniPathway" id="UPA00124"/>
<dbReference type="GO" id="GO:0005829">
    <property type="term" value="C:cytosol"/>
    <property type="evidence" value="ECO:0007669"/>
    <property type="project" value="TreeGrafter"/>
</dbReference>
<dbReference type="GO" id="GO:0019305">
    <property type="term" value="P:dTDP-rhamnose biosynthetic process"/>
    <property type="evidence" value="ECO:0007669"/>
    <property type="project" value="UniProtKB-UniRule"/>
</dbReference>
<gene>
    <name evidence="8" type="primary">rfbC</name>
    <name evidence="8" type="ORF">HUK68_02020</name>
</gene>
<dbReference type="Pfam" id="PF00908">
    <property type="entry name" value="dTDP_sugar_isom"/>
    <property type="match status" value="1"/>
</dbReference>
<dbReference type="KEGG" id="aant:HUK68_02020"/>
<evidence type="ECO:0000313" key="9">
    <source>
        <dbReference type="Proteomes" id="UP000509579"/>
    </source>
</evidence>
<evidence type="ECO:0000256" key="1">
    <source>
        <dbReference type="ARBA" id="ARBA00001298"/>
    </source>
</evidence>
<dbReference type="SUPFAM" id="SSF51182">
    <property type="entry name" value="RmlC-like cupins"/>
    <property type="match status" value="1"/>
</dbReference>
<organism evidence="8 9">
    <name type="scientific">Comamonas antarctica</name>
    <dbReference type="NCBI Taxonomy" id="2743470"/>
    <lineage>
        <taxon>Bacteria</taxon>
        <taxon>Pseudomonadati</taxon>
        <taxon>Pseudomonadota</taxon>
        <taxon>Betaproteobacteria</taxon>
        <taxon>Burkholderiales</taxon>
        <taxon>Comamonadaceae</taxon>
        <taxon>Comamonas</taxon>
    </lineage>
</organism>
<dbReference type="AlphaFoldDB" id="A0A6N1X1A6"/>
<evidence type="ECO:0000256" key="4">
    <source>
        <dbReference type="ARBA" id="ARBA00019595"/>
    </source>
</evidence>
<feature type="site" description="Participates in a stacking interaction with the thymidine ring of dTDP-4-oxo-6-deoxyglucose" evidence="6">
    <location>
        <position position="138"/>
    </location>
</feature>
<keyword evidence="7 8" id="KW-0413">Isomerase</keyword>